<evidence type="ECO:0000256" key="7">
    <source>
        <dbReference type="ARBA" id="ARBA00022927"/>
    </source>
</evidence>
<dbReference type="EMBL" id="MCGR01000056">
    <property type="protein sequence ID" value="ORY69422.1"/>
    <property type="molecule type" value="Genomic_DNA"/>
</dbReference>
<keyword evidence="4 12" id="KW-0813">Transport</keyword>
<dbReference type="Gene3D" id="3.30.450.60">
    <property type="match status" value="1"/>
</dbReference>
<dbReference type="InterPro" id="IPR022775">
    <property type="entry name" value="AP_mu_sigma_su"/>
</dbReference>
<comment type="similarity">
    <text evidence="3 12">Belongs to the adaptor complexes small subunit family.</text>
</comment>
<evidence type="ECO:0000259" key="13">
    <source>
        <dbReference type="Pfam" id="PF01217"/>
    </source>
</evidence>
<feature type="domain" description="AP complex mu/sigma subunit" evidence="13">
    <location>
        <begin position="1"/>
        <end position="142"/>
    </location>
</feature>
<dbReference type="GO" id="GO:0006886">
    <property type="term" value="P:intracellular protein transport"/>
    <property type="evidence" value="ECO:0007669"/>
    <property type="project" value="UniProtKB-UniRule"/>
</dbReference>
<dbReference type="PIRSF" id="PIRSF015588">
    <property type="entry name" value="AP_complex_sigma"/>
    <property type="match status" value="1"/>
</dbReference>
<protein>
    <recommendedName>
        <fullName evidence="12">AP complex subunit sigma</fullName>
    </recommendedName>
</protein>
<evidence type="ECO:0000256" key="4">
    <source>
        <dbReference type="ARBA" id="ARBA00022448"/>
    </source>
</evidence>
<evidence type="ECO:0000256" key="2">
    <source>
        <dbReference type="ARBA" id="ARBA00004277"/>
    </source>
</evidence>
<evidence type="ECO:0000256" key="5">
    <source>
        <dbReference type="ARBA" id="ARBA00022475"/>
    </source>
</evidence>
<dbReference type="GO" id="GO:0072583">
    <property type="term" value="P:clathrin-dependent endocytosis"/>
    <property type="evidence" value="ECO:0007669"/>
    <property type="project" value="InterPro"/>
</dbReference>
<keyword evidence="8 12" id="KW-0472">Membrane</keyword>
<evidence type="ECO:0000256" key="6">
    <source>
        <dbReference type="ARBA" id="ARBA00022583"/>
    </source>
</evidence>
<sequence>MIRFILVQNRQGKTRLSKWYVPFDDDEKVRVRGEVHRLIAPRDQKYQSNFVEFRNHKLVYRRYAGLFFSFCVDANDNELVWLEAIHLFVEVLDAFFGNVCELDLVFNFYKVYAILDEVFLAGEVEETSKQVILERLEFLEKLE</sequence>
<accession>A0A1Y2ECY2</accession>
<dbReference type="AlphaFoldDB" id="A0A1Y2ECY2"/>
<keyword evidence="9" id="KW-0168">Coated pit</keyword>
<dbReference type="SUPFAM" id="SSF64356">
    <property type="entry name" value="SNARE-like"/>
    <property type="match status" value="1"/>
</dbReference>
<dbReference type="GO" id="GO:0035615">
    <property type="term" value="F:clathrin adaptor activity"/>
    <property type="evidence" value="ECO:0007669"/>
    <property type="project" value="InterPro"/>
</dbReference>
<evidence type="ECO:0000256" key="12">
    <source>
        <dbReference type="PIRNR" id="PIRNR015588"/>
    </source>
</evidence>
<dbReference type="CDD" id="cd14833">
    <property type="entry name" value="AP2_sigma"/>
    <property type="match status" value="1"/>
</dbReference>
<evidence type="ECO:0000256" key="1">
    <source>
        <dbReference type="ARBA" id="ARBA00004236"/>
    </source>
</evidence>
<comment type="subcellular location">
    <subcellularLocation>
        <location evidence="1">Cell membrane</location>
    </subcellularLocation>
    <subcellularLocation>
        <location evidence="2">Membrane</location>
        <location evidence="2">Coated pit</location>
        <topology evidence="2">Peripheral membrane protein</topology>
        <orientation evidence="2">Cytoplasmic side</orientation>
    </subcellularLocation>
</comment>
<dbReference type="InParanoid" id="A0A1Y2ECY2"/>
<dbReference type="FunFam" id="3.30.450.60:FF:000011">
    <property type="entry name" value="AP complex subunit sigma"/>
    <property type="match status" value="1"/>
</dbReference>
<dbReference type="Pfam" id="PF01217">
    <property type="entry name" value="Clat_adaptor_s"/>
    <property type="match status" value="1"/>
</dbReference>
<evidence type="ECO:0000313" key="14">
    <source>
        <dbReference type="EMBL" id="ORY69422.1"/>
    </source>
</evidence>
<comment type="caution">
    <text evidence="14">The sequence shown here is derived from an EMBL/GenBank/DDBJ whole genome shotgun (WGS) entry which is preliminary data.</text>
</comment>
<name>A0A1Y2ECY2_9BASI</name>
<dbReference type="OrthoDB" id="371463at2759"/>
<dbReference type="GO" id="GO:0030122">
    <property type="term" value="C:AP-2 adaptor complex"/>
    <property type="evidence" value="ECO:0007669"/>
    <property type="project" value="InterPro"/>
</dbReference>
<comment type="subunit">
    <text evidence="11">Adaptor protein complex 2 (AP-2) is a heterotetramer composed of two large adaptins (alpha-type subunit APL3 and beta-type subunit APL1), a medium chain (mu-type subunit APM4) and a small adaptin (sigma-type subunit APS2).</text>
</comment>
<evidence type="ECO:0000313" key="15">
    <source>
        <dbReference type="Proteomes" id="UP000193467"/>
    </source>
</evidence>
<keyword evidence="15" id="KW-1185">Reference proteome</keyword>
<keyword evidence="6" id="KW-0254">Endocytosis</keyword>
<gene>
    <name evidence="14" type="ORF">BCR35DRAFT_282426</name>
</gene>
<evidence type="ECO:0000256" key="10">
    <source>
        <dbReference type="ARBA" id="ARBA00025487"/>
    </source>
</evidence>
<dbReference type="InterPro" id="IPR027156">
    <property type="entry name" value="APS2"/>
</dbReference>
<reference evidence="14 15" key="1">
    <citation type="submission" date="2016-07" db="EMBL/GenBank/DDBJ databases">
        <title>Pervasive Adenine N6-methylation of Active Genes in Fungi.</title>
        <authorList>
            <consortium name="DOE Joint Genome Institute"/>
            <person name="Mondo S.J."/>
            <person name="Dannebaum R.O."/>
            <person name="Kuo R.C."/>
            <person name="Labutti K."/>
            <person name="Haridas S."/>
            <person name="Kuo A."/>
            <person name="Salamov A."/>
            <person name="Ahrendt S.R."/>
            <person name="Lipzen A."/>
            <person name="Sullivan W."/>
            <person name="Andreopoulos W.B."/>
            <person name="Clum A."/>
            <person name="Lindquist E."/>
            <person name="Daum C."/>
            <person name="Ramamoorthy G.K."/>
            <person name="Gryganskyi A."/>
            <person name="Culley D."/>
            <person name="Magnuson J.K."/>
            <person name="James T.Y."/>
            <person name="O'Malley M.A."/>
            <person name="Stajich J.E."/>
            <person name="Spatafora J.W."/>
            <person name="Visel A."/>
            <person name="Grigoriev I.V."/>
        </authorList>
    </citation>
    <scope>NUCLEOTIDE SEQUENCE [LARGE SCALE GENOMIC DNA]</scope>
    <source>
        <strain evidence="14 15">62-1032</strain>
    </source>
</reference>
<evidence type="ECO:0000256" key="8">
    <source>
        <dbReference type="ARBA" id="ARBA00023136"/>
    </source>
</evidence>
<keyword evidence="7 12" id="KW-0653">Protein transport</keyword>
<organism evidence="14 15">
    <name type="scientific">Leucosporidium creatinivorum</name>
    <dbReference type="NCBI Taxonomy" id="106004"/>
    <lineage>
        <taxon>Eukaryota</taxon>
        <taxon>Fungi</taxon>
        <taxon>Dikarya</taxon>
        <taxon>Basidiomycota</taxon>
        <taxon>Pucciniomycotina</taxon>
        <taxon>Microbotryomycetes</taxon>
        <taxon>Leucosporidiales</taxon>
        <taxon>Leucosporidium</taxon>
    </lineage>
</organism>
<proteinExistence type="inferred from homology"/>
<comment type="function">
    <text evidence="10">Component of the adaptor complexes which link clathrin to receptors in coated vesicles. Clathrin-associated protein complexes are believed to interact with the cytoplasmic tails of membrane proteins, leading to their selection and concentration.</text>
</comment>
<evidence type="ECO:0000256" key="3">
    <source>
        <dbReference type="ARBA" id="ARBA00006972"/>
    </source>
</evidence>
<dbReference type="STRING" id="106004.A0A1Y2ECY2"/>
<dbReference type="InterPro" id="IPR011012">
    <property type="entry name" value="Longin-like_dom_sf"/>
</dbReference>
<dbReference type="PANTHER" id="PTHR11753">
    <property type="entry name" value="ADAPTOR COMPLEXES SMALL SUBUNIT FAMILY"/>
    <property type="match status" value="1"/>
</dbReference>
<dbReference type="FunCoup" id="A0A1Y2ECY2">
    <property type="interactions" value="358"/>
</dbReference>
<keyword evidence="5" id="KW-1003">Cell membrane</keyword>
<evidence type="ECO:0000256" key="11">
    <source>
        <dbReference type="ARBA" id="ARBA00062168"/>
    </source>
</evidence>
<dbReference type="Proteomes" id="UP000193467">
    <property type="component" value="Unassembled WGS sequence"/>
</dbReference>
<evidence type="ECO:0000256" key="9">
    <source>
        <dbReference type="ARBA" id="ARBA00023176"/>
    </source>
</evidence>
<dbReference type="InterPro" id="IPR016635">
    <property type="entry name" value="AP_complex_ssu"/>
</dbReference>